<evidence type="ECO:0000313" key="8">
    <source>
        <dbReference type="EMBL" id="EAU46337.1"/>
    </source>
</evidence>
<gene>
    <name evidence="8" type="ORF">R2601_09787</name>
</gene>
<dbReference type="HOGENOM" id="CLU_000445_30_1_5"/>
<dbReference type="STRING" id="314265.R2601_09787"/>
<proteinExistence type="predicted"/>
<evidence type="ECO:0000313" key="9">
    <source>
        <dbReference type="Proteomes" id="UP000006230"/>
    </source>
</evidence>
<reference evidence="8 9" key="1">
    <citation type="journal article" date="2010" name="J. Bacteriol.">
        <title>Genome sequences of Pelagibaca bermudensis HTCC2601T and Maritimibacter alkaliphilus HTCC2654T, the type strains of two marine Roseobacter genera.</title>
        <authorList>
            <person name="Thrash J.C."/>
            <person name="Cho J.C."/>
            <person name="Ferriera S."/>
            <person name="Johnson J."/>
            <person name="Vergin K.L."/>
            <person name="Giovannoni S.J."/>
        </authorList>
    </citation>
    <scope>NUCLEOTIDE SEQUENCE [LARGE SCALE GENOMIC DNA]</scope>
    <source>
        <strain evidence="9">DSM 26914 / JCM 13377 / KCTC 12554 / HTCC2601</strain>
    </source>
</reference>
<name>Q0FQB0_SALBH</name>
<evidence type="ECO:0000256" key="1">
    <source>
        <dbReference type="ARBA" id="ARBA00022553"/>
    </source>
</evidence>
<keyword evidence="9" id="KW-1185">Reference proteome</keyword>
<comment type="caution">
    <text evidence="8">The sequence shown here is derived from an EMBL/GenBank/DDBJ whole genome shotgun (WGS) entry which is preliminary data.</text>
</comment>
<dbReference type="InterPro" id="IPR016032">
    <property type="entry name" value="Sig_transdc_resp-reg_C-effctor"/>
</dbReference>
<evidence type="ECO:0000256" key="2">
    <source>
        <dbReference type="ARBA" id="ARBA00023012"/>
    </source>
</evidence>
<dbReference type="PROSITE" id="PS51755">
    <property type="entry name" value="OMPR_PHOB"/>
    <property type="match status" value="1"/>
</dbReference>
<keyword evidence="1" id="KW-0597">Phosphoprotein</keyword>
<dbReference type="Gene3D" id="1.10.10.10">
    <property type="entry name" value="Winged helix-like DNA-binding domain superfamily/Winged helix DNA-binding domain"/>
    <property type="match status" value="1"/>
</dbReference>
<keyword evidence="4 6" id="KW-0238">DNA-binding</keyword>
<evidence type="ECO:0000256" key="6">
    <source>
        <dbReference type="PROSITE-ProRule" id="PRU01091"/>
    </source>
</evidence>
<feature type="DNA-binding region" description="OmpR/PhoB-type" evidence="6">
    <location>
        <begin position="121"/>
        <end position="219"/>
    </location>
</feature>
<dbReference type="OrthoDB" id="7873839at2"/>
<dbReference type="InterPro" id="IPR001867">
    <property type="entry name" value="OmpR/PhoB-type_DNA-bd"/>
</dbReference>
<dbReference type="Proteomes" id="UP000006230">
    <property type="component" value="Unassembled WGS sequence"/>
</dbReference>
<dbReference type="GO" id="GO:0005829">
    <property type="term" value="C:cytosol"/>
    <property type="evidence" value="ECO:0007669"/>
    <property type="project" value="TreeGrafter"/>
</dbReference>
<dbReference type="AlphaFoldDB" id="Q0FQB0"/>
<dbReference type="GO" id="GO:0032993">
    <property type="term" value="C:protein-DNA complex"/>
    <property type="evidence" value="ECO:0007669"/>
    <property type="project" value="TreeGrafter"/>
</dbReference>
<evidence type="ECO:0000256" key="4">
    <source>
        <dbReference type="ARBA" id="ARBA00023125"/>
    </source>
</evidence>
<feature type="domain" description="OmpR/PhoB-type" evidence="7">
    <location>
        <begin position="121"/>
        <end position="219"/>
    </location>
</feature>
<dbReference type="RefSeq" id="WP_007792869.1">
    <property type="nucleotide sequence ID" value="NZ_DS022276.1"/>
</dbReference>
<dbReference type="GO" id="GO:0006355">
    <property type="term" value="P:regulation of DNA-templated transcription"/>
    <property type="evidence" value="ECO:0007669"/>
    <property type="project" value="InterPro"/>
</dbReference>
<dbReference type="SUPFAM" id="SSF46894">
    <property type="entry name" value="C-terminal effector domain of the bipartite response regulators"/>
    <property type="match status" value="1"/>
</dbReference>
<dbReference type="eggNOG" id="COG0745">
    <property type="taxonomic scope" value="Bacteria"/>
</dbReference>
<evidence type="ECO:0000259" key="7">
    <source>
        <dbReference type="PROSITE" id="PS51755"/>
    </source>
</evidence>
<dbReference type="CDD" id="cd00383">
    <property type="entry name" value="trans_reg_C"/>
    <property type="match status" value="1"/>
</dbReference>
<organism evidence="8 9">
    <name type="scientific">Salipiger bermudensis (strain DSM 26914 / JCM 13377 / KCTC 12554 / HTCC2601)</name>
    <name type="common">Pelagibaca bermudensis</name>
    <dbReference type="NCBI Taxonomy" id="314265"/>
    <lineage>
        <taxon>Bacteria</taxon>
        <taxon>Pseudomonadati</taxon>
        <taxon>Pseudomonadota</taxon>
        <taxon>Alphaproteobacteria</taxon>
        <taxon>Rhodobacterales</taxon>
        <taxon>Roseobacteraceae</taxon>
        <taxon>Salipiger</taxon>
    </lineage>
</organism>
<protein>
    <submittedName>
        <fullName evidence="8">Cell cycle transcriptional regulator CtrA</fullName>
    </submittedName>
</protein>
<dbReference type="EMBL" id="AATQ01000015">
    <property type="protein sequence ID" value="EAU46337.1"/>
    <property type="molecule type" value="Genomic_DNA"/>
</dbReference>
<dbReference type="PANTHER" id="PTHR48111:SF1">
    <property type="entry name" value="TWO-COMPONENT RESPONSE REGULATOR ORR33"/>
    <property type="match status" value="1"/>
</dbReference>
<dbReference type="Pfam" id="PF00486">
    <property type="entry name" value="Trans_reg_C"/>
    <property type="match status" value="1"/>
</dbReference>
<dbReference type="GO" id="GO:0000156">
    <property type="term" value="F:phosphorelay response regulator activity"/>
    <property type="evidence" value="ECO:0007669"/>
    <property type="project" value="TreeGrafter"/>
</dbReference>
<dbReference type="InterPro" id="IPR036388">
    <property type="entry name" value="WH-like_DNA-bd_sf"/>
</dbReference>
<dbReference type="GO" id="GO:0000976">
    <property type="term" value="F:transcription cis-regulatory region binding"/>
    <property type="evidence" value="ECO:0007669"/>
    <property type="project" value="TreeGrafter"/>
</dbReference>
<evidence type="ECO:0000256" key="5">
    <source>
        <dbReference type="ARBA" id="ARBA00023163"/>
    </source>
</evidence>
<accession>Q0FQB0</accession>
<keyword evidence="3" id="KW-0805">Transcription regulation</keyword>
<dbReference type="InterPro" id="IPR039420">
    <property type="entry name" value="WalR-like"/>
</dbReference>
<keyword evidence="2" id="KW-0902">Two-component regulatory system</keyword>
<dbReference type="PANTHER" id="PTHR48111">
    <property type="entry name" value="REGULATOR OF RPOS"/>
    <property type="match status" value="1"/>
</dbReference>
<dbReference type="SMART" id="SM00862">
    <property type="entry name" value="Trans_reg_C"/>
    <property type="match status" value="1"/>
</dbReference>
<keyword evidence="5" id="KW-0804">Transcription</keyword>
<evidence type="ECO:0000256" key="3">
    <source>
        <dbReference type="ARBA" id="ARBA00023015"/>
    </source>
</evidence>
<sequence length="231" mass="25435">MRYLIGETNWKMVTLSKAVADSGLLRTSCEAGEELADFHRMGQHDLLVLEASQLGRHVSLADLRAQRPDVPICLIASAPAPERIAHWLMAGADAVIEDTAALPEALARLSAVARRAHGVAHPLVERGPLLLDLERRRAHLGEVTLSLSPKLYEILEFLVLRPGRLAARDALLGHVYGFENEPAPRVFDVYMCNLRAHLQSVGPALKIETVRGAGYRLEVNERRKDARPLAA</sequence>